<organism evidence="9 10">
    <name type="scientific">Neocallimastix californiae</name>
    <dbReference type="NCBI Taxonomy" id="1754190"/>
    <lineage>
        <taxon>Eukaryota</taxon>
        <taxon>Fungi</taxon>
        <taxon>Fungi incertae sedis</taxon>
        <taxon>Chytridiomycota</taxon>
        <taxon>Chytridiomycota incertae sedis</taxon>
        <taxon>Neocallimastigomycetes</taxon>
        <taxon>Neocallimastigales</taxon>
        <taxon>Neocallimastigaceae</taxon>
        <taxon>Neocallimastix</taxon>
    </lineage>
</organism>
<feature type="domain" description="RZ-type" evidence="8">
    <location>
        <begin position="1327"/>
        <end position="1401"/>
    </location>
</feature>
<evidence type="ECO:0000256" key="3">
    <source>
        <dbReference type="ARBA" id="ARBA00022723"/>
    </source>
</evidence>
<evidence type="ECO:0000313" key="9">
    <source>
        <dbReference type="EMBL" id="ORY83950.1"/>
    </source>
</evidence>
<gene>
    <name evidence="9" type="ORF">LY90DRAFT_499375</name>
</gene>
<evidence type="ECO:0000256" key="7">
    <source>
        <dbReference type="SAM" id="MobiDB-lite"/>
    </source>
</evidence>
<dbReference type="InterPro" id="IPR046439">
    <property type="entry name" value="ZF_RZ_dom"/>
</dbReference>
<protein>
    <recommendedName>
        <fullName evidence="8">RZ-type domain-containing protein</fullName>
    </recommendedName>
</protein>
<dbReference type="EMBL" id="MCOG01000006">
    <property type="protein sequence ID" value="ORY83950.1"/>
    <property type="molecule type" value="Genomic_DNA"/>
</dbReference>
<sequence>MSLKSFFKNIKILKSDHFISSQSMDNENYSENIEINELSHDKLITEETIENNNENNTENNTQNSIANSEYSEDDLEYINIRKPSLYRMKNVESLNFSNSFYNNFEIKIHKSLYNSKNDLNNNGKQEEYYNRKNDDYISDSEDDETNDSTTKFHEKYTIDNFNRFILINDDDDINMNLLSNNIESINNQSINQNEINTILDHYVNLIQKLFNERRLQSLYSIKEAFNNCKIESIKEKIQNQINYVVHIVGKELIQGNKLTSLEIIQFFTNDIKNYCTDYQTDTEYASLLSNLSMEDITDEFCEIFNFSNANYENLLHSNYKLFIQSIVKSASKLKHLNSLYKIFEMKSKHSKPNHEIVSLLIDTLNHIEIERGSLSMEQLGQIVGLLFSMASECENDVQDNLFHNVINNFTKKESIGIFILTLYNYSDKLNKNLEKQLSEYIEKVTSEDILTYLNYYDHSLIKYFFLNKLNEKIASKIGVLDKGLSEHLKSIKKDYFDKINNKENTVDDNLEESGKNNSSLSDIINVEEIMKISYDSIMIIFKAIYQYVSGITERYMDNESKIRISSTYKVEDYLEMKTLLEDNVKSEFDKYYLYQIFKNIYPKDSSKYIGIIYKDYISYYLLRNNVAYSNESLRFFNSLKKLIVSNNNKNERMNEEEEEEKEEEEGEGETDLSIDNFYKFILYLESYSEYIIFAYKFVIFMMSHIDDFMDSFILTFHSKKFQYEDIIHNNKNIVSRNSAYANDIPYNLFESILYCILTLQISFNDMKYKKLREIMAEIKTFSEGTMKIDYDLNLHLRQTVYLNHLLLIFDSFSRNRIKWKNSFQDYYDILGNENKALTLGEKADYGIFELDITNEIIEDEYNFLRDNFSKEANYSDLVIKLLSEKMTKAKGDRCMKVAALDILCSDNSLLSKSKQLFENYFTRFHLCPQILQERDELSRRYDYRWNDYYSEIEDEENDMDRTTGISFLSEMEREKFNSVIRKLNSIRNTNLDEILLFVFDKNFVNYFEAIKSAIRDHSNKKFISNSNQVILEKMLSGQSLKIFQKCVEFIQREGCTITKNNKLSILYCLSFIKYYCFYLSDYLYHQEEEEESELLINEIFRIQNLSNEFKNVIKLYILKVLNQLFIGNYSMCLDFIKRKQLFINDFSFNDTTESSLSYFFLQNNSINDYRRLKEMYVHVKNNNFASVDEIIALINEDRPDEDSVKKFLIFYDVIINEEISQVRNHFNPLHFQKLSHFLVKIENQLHLSNLSKRILNIYFNNTSLQNQLNSLKLLSPLTNEMLLYAHKFSLICSFSRPDSVFSSFLSPNTKEHLKNTYIPGEGSNNSLLIKSGYEIYEYLQNGGRDAVYMCSCNNWYTISKCGFPTVILTCSVCGLPIGGTGHKLIERPNHYRIYLSETFKKNDRYSGMFSVPHIFLNNLMEKVENEKKKQYSGFKRVQRTFFLNEKRTVRNMSHVTYRILNFIFFSCIYTDEKLGYLSFVDLNDFYYLDADDHNQYKSILSVLTDLWDVMIHELNKRGVTNIQCFLNSIIPELAQLIIENDKNFHDPIERENFESLCDRIIETSISNYESNFKTYVEYNTMMLQNKENIMKSILEETCSLRELPQKFYPLISYFMVVDYPTNENFDEFFKSIPGRKEKYPMITNYLSAFNSTEGNPLEFNETFEKINPLITYAVTKYKNKISRKEAKAILIEDELVKDYQMKILFKDFKKGWAKVYKQLSNYDCHGQLPPKNITEKDSLAYLLNDDVEDDYGKYIASYYNNILIYQNEFLQSLHHVPHHPSNQRFSSPPPEEIKIQNVDQHEIVSQKIKSPLFNSFRDIIYTFSVRNSHIEKEELDGLNRKRILFDVDAIENELQKLLLSNKKKLSLDEKEFMYYSSEGFTKHGSLLSNYQETNTNDAALSNKEKFTISYVCDTIDYKVVLSNLQLLILYFTRDRNITGEETLLSEILKMPKGIITLDTPFIRKIHNSPLKRIKMKKLIGLYEYIEEIHSEKIIKEVPRNTTLDQKELKEIDQHINVYAELESDQLNEIHEHFRRESLLITRDDFKQGLRKFISRFLISEQFKRFEWNLIDILRYQDDLWSYEPENESRFDDEMDELHNINITVEQTLDLYKKI</sequence>
<reference evidence="9 10" key="1">
    <citation type="submission" date="2016-08" db="EMBL/GenBank/DDBJ databases">
        <title>A Parts List for Fungal Cellulosomes Revealed by Comparative Genomics.</title>
        <authorList>
            <consortium name="DOE Joint Genome Institute"/>
            <person name="Haitjema C.H."/>
            <person name="Gilmore S.P."/>
            <person name="Henske J.K."/>
            <person name="Solomon K.V."/>
            <person name="De Groot R."/>
            <person name="Kuo A."/>
            <person name="Mondo S.J."/>
            <person name="Salamov A.A."/>
            <person name="Labutti K."/>
            <person name="Zhao Z."/>
            <person name="Chiniquy J."/>
            <person name="Barry K."/>
            <person name="Brewer H.M."/>
            <person name="Purvine S.O."/>
            <person name="Wright A.T."/>
            <person name="Boxma B."/>
            <person name="Van Alen T."/>
            <person name="Hackstein J.H."/>
            <person name="Baker S.E."/>
            <person name="Grigoriev I.V."/>
            <person name="O'Malley M.A."/>
        </authorList>
    </citation>
    <scope>NUCLEOTIDE SEQUENCE [LARGE SCALE GENOMIC DNA]</scope>
    <source>
        <strain evidence="9 10">G1</strain>
    </source>
</reference>
<comment type="caution">
    <text evidence="9">The sequence shown here is derived from an EMBL/GenBank/DDBJ whole genome shotgun (WGS) entry which is preliminary data.</text>
</comment>
<keyword evidence="2" id="KW-0963">Cytoplasm</keyword>
<evidence type="ECO:0000256" key="1">
    <source>
        <dbReference type="ARBA" id="ARBA00004496"/>
    </source>
</evidence>
<keyword evidence="5" id="KW-0862">Zinc</keyword>
<evidence type="ECO:0000313" key="10">
    <source>
        <dbReference type="Proteomes" id="UP000193920"/>
    </source>
</evidence>
<feature type="compositionally biased region" description="Low complexity" evidence="7">
    <location>
        <begin position="50"/>
        <end position="61"/>
    </location>
</feature>
<evidence type="ECO:0000259" key="8">
    <source>
        <dbReference type="PROSITE" id="PS51981"/>
    </source>
</evidence>
<keyword evidence="3" id="KW-0479">Metal-binding</keyword>
<dbReference type="OrthoDB" id="2423195at2759"/>
<keyword evidence="10" id="KW-1185">Reference proteome</keyword>
<accession>A0A1Y2FJ33</accession>
<feature type="region of interest" description="Disordered" evidence="7">
    <location>
        <begin position="49"/>
        <end position="68"/>
    </location>
</feature>
<feature type="compositionally biased region" description="Acidic residues" evidence="7">
    <location>
        <begin position="654"/>
        <end position="669"/>
    </location>
</feature>
<dbReference type="STRING" id="1754190.A0A1Y2FJ33"/>
<dbReference type="Proteomes" id="UP000193920">
    <property type="component" value="Unassembled WGS sequence"/>
</dbReference>
<feature type="compositionally biased region" description="Acidic residues" evidence="7">
    <location>
        <begin position="136"/>
        <end position="146"/>
    </location>
</feature>
<dbReference type="Pfam" id="PF20173">
    <property type="entry name" value="ZnF_RZ-type"/>
    <property type="match status" value="1"/>
</dbReference>
<evidence type="ECO:0000256" key="5">
    <source>
        <dbReference type="ARBA" id="ARBA00022833"/>
    </source>
</evidence>
<dbReference type="GO" id="GO:0005737">
    <property type="term" value="C:cytoplasm"/>
    <property type="evidence" value="ECO:0007669"/>
    <property type="project" value="UniProtKB-SubCell"/>
</dbReference>
<dbReference type="GO" id="GO:0002376">
    <property type="term" value="P:immune system process"/>
    <property type="evidence" value="ECO:0007669"/>
    <property type="project" value="UniProtKB-KW"/>
</dbReference>
<evidence type="ECO:0000256" key="4">
    <source>
        <dbReference type="ARBA" id="ARBA00022771"/>
    </source>
</evidence>
<dbReference type="PROSITE" id="PS51981">
    <property type="entry name" value="ZF_RZ"/>
    <property type="match status" value="1"/>
</dbReference>
<feature type="compositionally biased region" description="Basic and acidic residues" evidence="7">
    <location>
        <begin position="124"/>
        <end position="135"/>
    </location>
</feature>
<keyword evidence="4" id="KW-0863">Zinc-finger</keyword>
<evidence type="ECO:0000256" key="6">
    <source>
        <dbReference type="ARBA" id="ARBA00022859"/>
    </source>
</evidence>
<comment type="subcellular location">
    <subcellularLocation>
        <location evidence="1">Cytoplasm</location>
    </subcellularLocation>
</comment>
<feature type="region of interest" description="Disordered" evidence="7">
    <location>
        <begin position="115"/>
        <end position="148"/>
    </location>
</feature>
<name>A0A1Y2FJ33_9FUNG</name>
<feature type="region of interest" description="Disordered" evidence="7">
    <location>
        <begin position="649"/>
        <end position="669"/>
    </location>
</feature>
<keyword evidence="6" id="KW-0391">Immunity</keyword>
<proteinExistence type="predicted"/>
<dbReference type="GO" id="GO:0008270">
    <property type="term" value="F:zinc ion binding"/>
    <property type="evidence" value="ECO:0007669"/>
    <property type="project" value="UniProtKB-KW"/>
</dbReference>
<evidence type="ECO:0000256" key="2">
    <source>
        <dbReference type="ARBA" id="ARBA00022490"/>
    </source>
</evidence>